<sequence>MCRTRKSPARWSAQEADMALPYDDRGGAKRLESAVRFLVGDVEIHSCAGNVRQICILAERFLRHMHARGFRPGIIVECGDSLSRLKIERYLQEISRELDMIL</sequence>
<protein>
    <submittedName>
        <fullName evidence="1">Uncharacterized protein</fullName>
    </submittedName>
</protein>
<reference evidence="1 2" key="1">
    <citation type="journal article" date="2012" name="Genet. Mol. Biol.">
        <title>Analysis of 16S rRNA and mxaF genes revealing insights into Methylobacterium niche-specific plant association.</title>
        <authorList>
            <person name="Dourado M.N."/>
            <person name="Andreote F.D."/>
            <person name="Dini-Andreote F."/>
            <person name="Conti R."/>
            <person name="Araujo J.M."/>
            <person name="Araujo W.L."/>
        </authorList>
    </citation>
    <scope>NUCLEOTIDE SEQUENCE [LARGE SCALE GENOMIC DNA]</scope>
    <source>
        <strain evidence="1 2">TC3-10</strain>
    </source>
</reference>
<name>A0ABU7TMV4_9HYPH</name>
<evidence type="ECO:0000313" key="2">
    <source>
        <dbReference type="Proteomes" id="UP001355206"/>
    </source>
</evidence>
<organism evidence="1 2">
    <name type="scientific">Methylobacterium oryzae</name>
    <dbReference type="NCBI Taxonomy" id="334852"/>
    <lineage>
        <taxon>Bacteria</taxon>
        <taxon>Pseudomonadati</taxon>
        <taxon>Pseudomonadota</taxon>
        <taxon>Alphaproteobacteria</taxon>
        <taxon>Hyphomicrobiales</taxon>
        <taxon>Methylobacteriaceae</taxon>
        <taxon>Methylobacterium</taxon>
    </lineage>
</organism>
<gene>
    <name evidence="1" type="ORF">MOTC310_10130</name>
</gene>
<proteinExistence type="predicted"/>
<dbReference type="Proteomes" id="UP001355206">
    <property type="component" value="Unassembled WGS sequence"/>
</dbReference>
<dbReference type="EMBL" id="MLCA01000005">
    <property type="protein sequence ID" value="MEE7490796.1"/>
    <property type="molecule type" value="Genomic_DNA"/>
</dbReference>
<keyword evidence="2" id="KW-1185">Reference proteome</keyword>
<evidence type="ECO:0000313" key="1">
    <source>
        <dbReference type="EMBL" id="MEE7490796.1"/>
    </source>
</evidence>
<accession>A0ABU7TMV4</accession>
<comment type="caution">
    <text evidence="1">The sequence shown here is derived from an EMBL/GenBank/DDBJ whole genome shotgun (WGS) entry which is preliminary data.</text>
</comment>